<dbReference type="OrthoDB" id="241528at2157"/>
<dbReference type="GeneID" id="56077505"/>
<evidence type="ECO:0000313" key="3">
    <source>
        <dbReference type="Proteomes" id="UP000509667"/>
    </source>
</evidence>
<evidence type="ECO:0000256" key="1">
    <source>
        <dbReference type="SAM" id="Phobius"/>
    </source>
</evidence>
<evidence type="ECO:0000313" key="2">
    <source>
        <dbReference type="EMBL" id="QLH76973.1"/>
    </source>
</evidence>
<sequence length="89" mass="9464">MARIDVEPFSESATYRAVRTLGRWAEGSVLFAHLDGERVLFGALAALVVVSVGSVFRSNLGSGVKFLSFALVFVCLAALTARFVDPGAE</sequence>
<feature type="transmembrane region" description="Helical" evidence="1">
    <location>
        <begin position="63"/>
        <end position="84"/>
    </location>
</feature>
<keyword evidence="1" id="KW-0812">Transmembrane</keyword>
<accession>A0A7D5T4K5</accession>
<keyword evidence="1" id="KW-0472">Membrane</keyword>
<proteinExistence type="predicted"/>
<dbReference type="RefSeq" id="WP_179910907.1">
    <property type="nucleotide sequence ID" value="NZ_CP058910.1"/>
</dbReference>
<keyword evidence="3" id="KW-1185">Reference proteome</keyword>
<feature type="transmembrane region" description="Helical" evidence="1">
    <location>
        <begin position="39"/>
        <end position="56"/>
    </location>
</feature>
<dbReference type="Proteomes" id="UP000509667">
    <property type="component" value="Chromosome"/>
</dbReference>
<dbReference type="EMBL" id="CP058910">
    <property type="protein sequence ID" value="QLH76973.1"/>
    <property type="molecule type" value="Genomic_DNA"/>
</dbReference>
<keyword evidence="1" id="KW-1133">Transmembrane helix</keyword>
<name>A0A7D5T4K5_9EURY</name>
<dbReference type="KEGG" id="hrr:HZS55_06540"/>
<gene>
    <name evidence="2" type="ORF">HZS55_06540</name>
</gene>
<protein>
    <submittedName>
        <fullName evidence="2">Uncharacterized protein</fullName>
    </submittedName>
</protein>
<organism evidence="2 3">
    <name type="scientific">Halosimplex rubrum</name>
    <dbReference type="NCBI Taxonomy" id="869889"/>
    <lineage>
        <taxon>Archaea</taxon>
        <taxon>Methanobacteriati</taxon>
        <taxon>Methanobacteriota</taxon>
        <taxon>Stenosarchaea group</taxon>
        <taxon>Halobacteria</taxon>
        <taxon>Halobacteriales</taxon>
        <taxon>Haloarculaceae</taxon>
        <taxon>Halosimplex</taxon>
    </lineage>
</organism>
<reference evidence="2 3" key="1">
    <citation type="submission" date="2020-07" db="EMBL/GenBank/DDBJ databases">
        <title>Halosimplex pelagicum sp. nov. and Halosimplex rubrum sp. nov., isolated from salted brown alga Laminaria, and emended description of the genus Halosimplex.</title>
        <authorList>
            <person name="Cui H."/>
        </authorList>
    </citation>
    <scope>NUCLEOTIDE SEQUENCE [LARGE SCALE GENOMIC DNA]</scope>
    <source>
        <strain evidence="2 3">R27</strain>
    </source>
</reference>
<dbReference type="AlphaFoldDB" id="A0A7D5T4K5"/>